<dbReference type="Proteomes" id="UP000030706">
    <property type="component" value="Unassembled WGS sequence"/>
</dbReference>
<evidence type="ECO:0000256" key="5">
    <source>
        <dbReference type="PIRSR" id="PIRSR000097-2"/>
    </source>
</evidence>
<dbReference type="PIRSF" id="PIRSF000097">
    <property type="entry name" value="AKR"/>
    <property type="match status" value="1"/>
</dbReference>
<keyword evidence="3" id="KW-0560">Oxidoreductase</keyword>
<dbReference type="AlphaFoldDB" id="A0A074XSY4"/>
<evidence type="ECO:0000256" key="4">
    <source>
        <dbReference type="PIRSR" id="PIRSR000097-1"/>
    </source>
</evidence>
<evidence type="ECO:0000313" key="9">
    <source>
        <dbReference type="Proteomes" id="UP000030706"/>
    </source>
</evidence>
<dbReference type="InterPro" id="IPR023210">
    <property type="entry name" value="NADP_OxRdtase_dom"/>
</dbReference>
<comment type="similarity">
    <text evidence="1">Belongs to the aldo/keto reductase family.</text>
</comment>
<feature type="active site" description="Proton donor" evidence="4">
    <location>
        <position position="81"/>
    </location>
</feature>
<dbReference type="SUPFAM" id="SSF51430">
    <property type="entry name" value="NAD(P)-linked oxidoreductase"/>
    <property type="match status" value="1"/>
</dbReference>
<dbReference type="FunFam" id="3.20.20.100:FF:000002">
    <property type="entry name" value="2,5-diketo-D-gluconic acid reductase A"/>
    <property type="match status" value="1"/>
</dbReference>
<dbReference type="PRINTS" id="PR00069">
    <property type="entry name" value="ALDKETRDTASE"/>
</dbReference>
<dbReference type="InterPro" id="IPR036812">
    <property type="entry name" value="NAD(P)_OxRdtase_dom_sf"/>
</dbReference>
<dbReference type="InterPro" id="IPR020471">
    <property type="entry name" value="AKR"/>
</dbReference>
<feature type="site" description="Lowers pKa of active site Tyr" evidence="6">
    <location>
        <position position="106"/>
    </location>
</feature>
<dbReference type="OrthoDB" id="416253at2759"/>
<dbReference type="HOGENOM" id="CLU_023205_0_0_1"/>
<feature type="binding site" evidence="5">
    <location>
        <position position="139"/>
    </location>
    <ligand>
        <name>substrate</name>
    </ligand>
</feature>
<evidence type="ECO:0000256" key="2">
    <source>
        <dbReference type="ARBA" id="ARBA00022857"/>
    </source>
</evidence>
<dbReference type="RefSeq" id="XP_029762951.1">
    <property type="nucleotide sequence ID" value="XM_029902552.1"/>
</dbReference>
<evidence type="ECO:0000256" key="1">
    <source>
        <dbReference type="ARBA" id="ARBA00007905"/>
    </source>
</evidence>
<name>A0A074XSY4_AURPU</name>
<dbReference type="GeneID" id="40744858"/>
<accession>A0A074XSY4</accession>
<sequence>MPVLTRIINTLSSRTTSSRTFAQSYLGPNLRAISTRTHTLNTGAKIPAIGFGTFQDPDAQEDAVCRALQQGLRLIDTARVYNVESQVGLGIKKSGIDRKEIFVGTKLWCNDFHPDDVEGALDRSLESLDTPYIDLLLMHYPCTFARGNDPFPRDENGTMVAGKTTFVETWKAMENLVKGGKVRAIGVSNFSKGELQKLINESDTVPAVHQMEVHPYLQQKDFNEWLRYQGIHVVQFSPLGNMNDFYRQTGWSKEISHMMRVIDQPVLKELGQKYGKSPVQICLAWGVNNGRSVIPKSTIDWQIQENVESDFIMDQSDLDKIGGLDIKARFNDPSLDYQWRLYSDLEGIEGTKDGKTH</sequence>
<evidence type="ECO:0000256" key="3">
    <source>
        <dbReference type="ARBA" id="ARBA00023002"/>
    </source>
</evidence>
<dbReference type="STRING" id="1043002.A0A074XSY4"/>
<reference evidence="8 9" key="1">
    <citation type="journal article" date="2014" name="BMC Genomics">
        <title>Genome sequencing of four Aureobasidium pullulans varieties: biotechnological potential, stress tolerance, and description of new species.</title>
        <authorList>
            <person name="Gostin Ar C."/>
            <person name="Ohm R.A."/>
            <person name="Kogej T."/>
            <person name="Sonjak S."/>
            <person name="Turk M."/>
            <person name="Zajc J."/>
            <person name="Zalar P."/>
            <person name="Grube M."/>
            <person name="Sun H."/>
            <person name="Han J."/>
            <person name="Sharma A."/>
            <person name="Chiniquy J."/>
            <person name="Ngan C.Y."/>
            <person name="Lipzen A."/>
            <person name="Barry K."/>
            <person name="Grigoriev I.V."/>
            <person name="Gunde-Cimerman N."/>
        </authorList>
    </citation>
    <scope>NUCLEOTIDE SEQUENCE [LARGE SCALE GENOMIC DNA]</scope>
    <source>
        <strain evidence="8 9">EXF-150</strain>
    </source>
</reference>
<keyword evidence="2" id="KW-0521">NADP</keyword>
<dbReference type="PANTHER" id="PTHR43827">
    <property type="entry name" value="2,5-DIKETO-D-GLUCONIC ACID REDUCTASE"/>
    <property type="match status" value="1"/>
</dbReference>
<keyword evidence="9" id="KW-1185">Reference proteome</keyword>
<dbReference type="PROSITE" id="PS00062">
    <property type="entry name" value="ALDOKETO_REDUCTASE_2"/>
    <property type="match status" value="1"/>
</dbReference>
<dbReference type="InterPro" id="IPR018170">
    <property type="entry name" value="Aldo/ket_reductase_CS"/>
</dbReference>
<evidence type="ECO:0000259" key="7">
    <source>
        <dbReference type="Pfam" id="PF00248"/>
    </source>
</evidence>
<feature type="domain" description="NADP-dependent oxidoreductase" evidence="7">
    <location>
        <begin position="54"/>
        <end position="321"/>
    </location>
</feature>
<dbReference type="Pfam" id="PF00248">
    <property type="entry name" value="Aldo_ket_red"/>
    <property type="match status" value="1"/>
</dbReference>
<evidence type="ECO:0000256" key="6">
    <source>
        <dbReference type="PIRSR" id="PIRSR000097-3"/>
    </source>
</evidence>
<dbReference type="Gene3D" id="3.20.20.100">
    <property type="entry name" value="NADP-dependent oxidoreductase domain"/>
    <property type="match status" value="1"/>
</dbReference>
<protein>
    <submittedName>
        <fullName evidence="8">Aldo/keto reductase</fullName>
    </submittedName>
</protein>
<evidence type="ECO:0000313" key="8">
    <source>
        <dbReference type="EMBL" id="KEQ86764.1"/>
    </source>
</evidence>
<dbReference type="CDD" id="cd19071">
    <property type="entry name" value="AKR_AKR1-5-like"/>
    <property type="match status" value="1"/>
</dbReference>
<dbReference type="EMBL" id="KL584977">
    <property type="protein sequence ID" value="KEQ86764.1"/>
    <property type="molecule type" value="Genomic_DNA"/>
</dbReference>
<organism evidence="8 9">
    <name type="scientific">Aureobasidium pullulans EXF-150</name>
    <dbReference type="NCBI Taxonomy" id="1043002"/>
    <lineage>
        <taxon>Eukaryota</taxon>
        <taxon>Fungi</taxon>
        <taxon>Dikarya</taxon>
        <taxon>Ascomycota</taxon>
        <taxon>Pezizomycotina</taxon>
        <taxon>Dothideomycetes</taxon>
        <taxon>Dothideomycetidae</taxon>
        <taxon>Dothideales</taxon>
        <taxon>Saccotheciaceae</taxon>
        <taxon>Aureobasidium</taxon>
    </lineage>
</organism>
<dbReference type="GO" id="GO:0016616">
    <property type="term" value="F:oxidoreductase activity, acting on the CH-OH group of donors, NAD or NADP as acceptor"/>
    <property type="evidence" value="ECO:0007669"/>
    <property type="project" value="UniProtKB-ARBA"/>
</dbReference>
<gene>
    <name evidence="8" type="ORF">M438DRAFT_313406</name>
</gene>
<dbReference type="PANTHER" id="PTHR43827:SF3">
    <property type="entry name" value="NADP-DEPENDENT OXIDOREDUCTASE DOMAIN-CONTAINING PROTEIN"/>
    <property type="match status" value="1"/>
</dbReference>
<proteinExistence type="inferred from homology"/>